<feature type="compositionally biased region" description="Low complexity" evidence="2">
    <location>
        <begin position="79"/>
        <end position="103"/>
    </location>
</feature>
<sequence>LSQKYQALEHQAELARLDATDRASELSLAQATADKAISNARALKIEYAEVTSQLAIARRQLDELKASHAGIRPDDTLCSIQSSGSSSSVPSQGQSFGGSSSSDGYPIVQVADAASSRSAALVQHLIRRGSYQRRR</sequence>
<reference evidence="3 4" key="1">
    <citation type="submission" date="2020-04" db="EMBL/GenBank/DDBJ databases">
        <title>Perkinsus olseni comparative genomics.</title>
        <authorList>
            <person name="Bogema D.R."/>
        </authorList>
    </citation>
    <scope>NUCLEOTIDE SEQUENCE [LARGE SCALE GENOMIC DNA]</scope>
    <source>
        <strain evidence="3">ATCC PRA-205</strain>
    </source>
</reference>
<proteinExistence type="predicted"/>
<name>A0A7J6Q0Z8_PEROL</name>
<evidence type="ECO:0000313" key="4">
    <source>
        <dbReference type="Proteomes" id="UP000574390"/>
    </source>
</evidence>
<dbReference type="AlphaFoldDB" id="A0A7J6Q0Z8"/>
<evidence type="ECO:0000313" key="3">
    <source>
        <dbReference type="EMBL" id="KAF4701596.1"/>
    </source>
</evidence>
<accession>A0A7J6Q0Z8</accession>
<feature type="region of interest" description="Disordered" evidence="2">
    <location>
        <begin position="75"/>
        <end position="103"/>
    </location>
</feature>
<feature type="coiled-coil region" evidence="1">
    <location>
        <begin position="40"/>
        <end position="67"/>
    </location>
</feature>
<dbReference type="Proteomes" id="UP000574390">
    <property type="component" value="Unassembled WGS sequence"/>
</dbReference>
<dbReference type="EMBL" id="JABANM010033242">
    <property type="protein sequence ID" value="KAF4701596.1"/>
    <property type="molecule type" value="Genomic_DNA"/>
</dbReference>
<gene>
    <name evidence="3" type="ORF">FOZ62_018460</name>
</gene>
<evidence type="ECO:0000256" key="1">
    <source>
        <dbReference type="SAM" id="Coils"/>
    </source>
</evidence>
<comment type="caution">
    <text evidence="3">The sequence shown here is derived from an EMBL/GenBank/DDBJ whole genome shotgun (WGS) entry which is preliminary data.</text>
</comment>
<evidence type="ECO:0000256" key="2">
    <source>
        <dbReference type="SAM" id="MobiDB-lite"/>
    </source>
</evidence>
<feature type="non-terminal residue" evidence="3">
    <location>
        <position position="135"/>
    </location>
</feature>
<keyword evidence="1" id="KW-0175">Coiled coil</keyword>
<protein>
    <submittedName>
        <fullName evidence="3">Uncharacterized protein</fullName>
    </submittedName>
</protein>
<organism evidence="3 4">
    <name type="scientific">Perkinsus olseni</name>
    <name type="common">Perkinsus atlanticus</name>
    <dbReference type="NCBI Taxonomy" id="32597"/>
    <lineage>
        <taxon>Eukaryota</taxon>
        <taxon>Sar</taxon>
        <taxon>Alveolata</taxon>
        <taxon>Perkinsozoa</taxon>
        <taxon>Perkinsea</taxon>
        <taxon>Perkinsida</taxon>
        <taxon>Perkinsidae</taxon>
        <taxon>Perkinsus</taxon>
    </lineage>
</organism>